<accession>A0A6C0PAD1</accession>
<keyword evidence="1" id="KW-0547">Nucleotide-binding</keyword>
<keyword evidence="2" id="KW-1185">Reference proteome</keyword>
<dbReference type="RefSeq" id="WP_162643488.1">
    <property type="nucleotide sequence ID" value="NZ_CP048286.1"/>
</dbReference>
<organism evidence="1 2">
    <name type="scientific">Paenibacillus rhizovicinus</name>
    <dbReference type="NCBI Taxonomy" id="2704463"/>
    <lineage>
        <taxon>Bacteria</taxon>
        <taxon>Bacillati</taxon>
        <taxon>Bacillota</taxon>
        <taxon>Bacilli</taxon>
        <taxon>Bacillales</taxon>
        <taxon>Paenibacillaceae</taxon>
        <taxon>Paenibacillus</taxon>
    </lineage>
</organism>
<dbReference type="Proteomes" id="UP000479114">
    <property type="component" value="Chromosome"/>
</dbReference>
<proteinExistence type="predicted"/>
<keyword evidence="1" id="KW-0067">ATP-binding</keyword>
<dbReference type="AlphaFoldDB" id="A0A6C0PAD1"/>
<dbReference type="KEGG" id="prz:GZH47_23630"/>
<reference evidence="1 2" key="1">
    <citation type="submission" date="2020-02" db="EMBL/GenBank/DDBJ databases">
        <title>Paenibacillus sp. nov., isolated from rhizosphere soil of tomato.</title>
        <authorList>
            <person name="Weon H.-Y."/>
            <person name="Lee S.A."/>
        </authorList>
    </citation>
    <scope>NUCLEOTIDE SEQUENCE [LARGE SCALE GENOMIC DNA]</scope>
    <source>
        <strain evidence="1 2">14171R-81</strain>
    </source>
</reference>
<dbReference type="InterPro" id="IPR027417">
    <property type="entry name" value="P-loop_NTPase"/>
</dbReference>
<sequence>MRKLIFFIGPAGAGKTTLAEAWVHRRGGAYLDMDTLLRPAAEALMTLAGRDPEDRDSPFYKAHCRDLGYRITMDAALQQLALGQDAVAVGPFTRETEDAAWLARELGRIGASAADVCVKTVVVQLPAEEDYLARIQARASTLDAWKLDNWAQFRASLRRRTIAWPLPPESVLEFDNSGPFTEAKLEELERFILGSRADSR</sequence>
<dbReference type="Pfam" id="PF13671">
    <property type="entry name" value="AAA_33"/>
    <property type="match status" value="1"/>
</dbReference>
<evidence type="ECO:0000313" key="1">
    <source>
        <dbReference type="EMBL" id="QHW33492.1"/>
    </source>
</evidence>
<gene>
    <name evidence="1" type="ORF">GZH47_23630</name>
</gene>
<dbReference type="GO" id="GO:0005524">
    <property type="term" value="F:ATP binding"/>
    <property type="evidence" value="ECO:0007669"/>
    <property type="project" value="UniProtKB-KW"/>
</dbReference>
<evidence type="ECO:0000313" key="2">
    <source>
        <dbReference type="Proteomes" id="UP000479114"/>
    </source>
</evidence>
<dbReference type="Gene3D" id="3.40.50.300">
    <property type="entry name" value="P-loop containing nucleotide triphosphate hydrolases"/>
    <property type="match status" value="1"/>
</dbReference>
<dbReference type="EMBL" id="CP048286">
    <property type="protein sequence ID" value="QHW33492.1"/>
    <property type="molecule type" value="Genomic_DNA"/>
</dbReference>
<name>A0A6C0PAD1_9BACL</name>
<protein>
    <submittedName>
        <fullName evidence="1">ATP-binding protein</fullName>
    </submittedName>
</protein>
<dbReference type="SUPFAM" id="SSF52540">
    <property type="entry name" value="P-loop containing nucleoside triphosphate hydrolases"/>
    <property type="match status" value="1"/>
</dbReference>